<organism evidence="2">
    <name type="scientific">marine sediment metagenome</name>
    <dbReference type="NCBI Taxonomy" id="412755"/>
    <lineage>
        <taxon>unclassified sequences</taxon>
        <taxon>metagenomes</taxon>
        <taxon>ecological metagenomes</taxon>
    </lineage>
</organism>
<comment type="caution">
    <text evidence="2">The sequence shown here is derived from an EMBL/GenBank/DDBJ whole genome shotgun (WGS) entry which is preliminary data.</text>
</comment>
<evidence type="ECO:0000313" key="2">
    <source>
        <dbReference type="EMBL" id="KKM18082.1"/>
    </source>
</evidence>
<proteinExistence type="predicted"/>
<protein>
    <submittedName>
        <fullName evidence="2">Uncharacterized protein</fullName>
    </submittedName>
</protein>
<evidence type="ECO:0000256" key="1">
    <source>
        <dbReference type="SAM" id="Phobius"/>
    </source>
</evidence>
<feature type="transmembrane region" description="Helical" evidence="1">
    <location>
        <begin position="12"/>
        <end position="37"/>
    </location>
</feature>
<reference evidence="2" key="1">
    <citation type="journal article" date="2015" name="Nature">
        <title>Complex archaea that bridge the gap between prokaryotes and eukaryotes.</title>
        <authorList>
            <person name="Spang A."/>
            <person name="Saw J.H."/>
            <person name="Jorgensen S.L."/>
            <person name="Zaremba-Niedzwiedzka K."/>
            <person name="Martijn J."/>
            <person name="Lind A.E."/>
            <person name="van Eijk R."/>
            <person name="Schleper C."/>
            <person name="Guy L."/>
            <person name="Ettema T.J."/>
        </authorList>
    </citation>
    <scope>NUCLEOTIDE SEQUENCE</scope>
</reference>
<sequence>MTGEFREWWIVFFNSLSLIITASINFLLRVICLIFWIPTLGHSLDLLRKFDDFFPDVEYVECYSPSRNLIEFFYRDPWLSIDINTIVFDCFSIIFNKEKFKGNCHWERWRWSNDYHRQL</sequence>
<keyword evidence="1" id="KW-1133">Transmembrane helix</keyword>
<keyword evidence="1" id="KW-0812">Transmembrane</keyword>
<gene>
    <name evidence="2" type="ORF">LCGC14_1669300</name>
</gene>
<dbReference type="AlphaFoldDB" id="A0A0F9HSQ1"/>
<keyword evidence="1" id="KW-0472">Membrane</keyword>
<accession>A0A0F9HSQ1</accession>
<name>A0A0F9HSQ1_9ZZZZ</name>
<dbReference type="EMBL" id="LAZR01014303">
    <property type="protein sequence ID" value="KKM18082.1"/>
    <property type="molecule type" value="Genomic_DNA"/>
</dbReference>